<dbReference type="Proteomes" id="UP001152320">
    <property type="component" value="Chromosome 20"/>
</dbReference>
<dbReference type="PANTHER" id="PTHR47564:SF1">
    <property type="entry name" value="CYSTEINE-RICH AND TRANSMEMBRANE DOMAIN-CONTAINING PROTEIN 1"/>
    <property type="match status" value="1"/>
</dbReference>
<proteinExistence type="inferred from homology"/>
<evidence type="ECO:0000313" key="7">
    <source>
        <dbReference type="Proteomes" id="UP001152320"/>
    </source>
</evidence>
<sequence length="105" mass="11660">MSNPPPYPAYPPQPQPYPPPQMHYPPAPGPPSTYPATQGPYQPYTGPSHTYGYQGSVPPPPQNVVYTDRTVVYVEDRHRHRSDDTAEKCCLLAMCALCLCCLLDD</sequence>
<evidence type="ECO:0000256" key="1">
    <source>
        <dbReference type="ARBA" id="ARBA00004370"/>
    </source>
</evidence>
<evidence type="ECO:0000313" key="6">
    <source>
        <dbReference type="EMBL" id="KAJ8022354.1"/>
    </source>
</evidence>
<reference evidence="6" key="1">
    <citation type="submission" date="2021-10" db="EMBL/GenBank/DDBJ databases">
        <title>Tropical sea cucumber genome reveals ecological adaptation and Cuvierian tubules defense mechanism.</title>
        <authorList>
            <person name="Chen T."/>
        </authorList>
    </citation>
    <scope>NUCLEOTIDE SEQUENCE</scope>
    <source>
        <strain evidence="6">Nanhai2018</strain>
        <tissue evidence="6">Muscle</tissue>
    </source>
</reference>
<evidence type="ECO:0000256" key="2">
    <source>
        <dbReference type="ARBA" id="ARBA00009444"/>
    </source>
</evidence>
<keyword evidence="7" id="KW-1185">Reference proteome</keyword>
<evidence type="ECO:0000256" key="3">
    <source>
        <dbReference type="ARBA" id="ARBA00013590"/>
    </source>
</evidence>
<protein>
    <recommendedName>
        <fullName evidence="3">Cysteine-rich and transmembrane domain-containing protein 1</fullName>
    </recommendedName>
</protein>
<feature type="region of interest" description="Disordered" evidence="5">
    <location>
        <begin position="1"/>
        <end position="64"/>
    </location>
</feature>
<dbReference type="EMBL" id="JAIZAY010000020">
    <property type="protein sequence ID" value="KAJ8022354.1"/>
    <property type="molecule type" value="Genomic_DNA"/>
</dbReference>
<keyword evidence="4" id="KW-0472">Membrane</keyword>
<gene>
    <name evidence="6" type="ORF">HOLleu_37226</name>
</gene>
<dbReference type="InterPro" id="IPR043240">
    <property type="entry name" value="CYSTM1-like"/>
</dbReference>
<accession>A0A9Q1BEL5</accession>
<organism evidence="6 7">
    <name type="scientific">Holothuria leucospilota</name>
    <name type="common">Black long sea cucumber</name>
    <name type="synonym">Mertensiothuria leucospilota</name>
    <dbReference type="NCBI Taxonomy" id="206669"/>
    <lineage>
        <taxon>Eukaryota</taxon>
        <taxon>Metazoa</taxon>
        <taxon>Echinodermata</taxon>
        <taxon>Eleutherozoa</taxon>
        <taxon>Echinozoa</taxon>
        <taxon>Holothuroidea</taxon>
        <taxon>Aspidochirotacea</taxon>
        <taxon>Aspidochirotida</taxon>
        <taxon>Holothuriidae</taxon>
        <taxon>Holothuria</taxon>
    </lineage>
</organism>
<evidence type="ECO:0000256" key="5">
    <source>
        <dbReference type="SAM" id="MobiDB-lite"/>
    </source>
</evidence>
<dbReference type="AlphaFoldDB" id="A0A9Q1BEL5"/>
<comment type="subcellular location">
    <subcellularLocation>
        <location evidence="1">Membrane</location>
    </subcellularLocation>
</comment>
<dbReference type="PANTHER" id="PTHR47564">
    <property type="entry name" value="CYSTEINE-RICH AND TRANSMEMBRANE DOMAIN-CONTAINING PROTEIN 1"/>
    <property type="match status" value="1"/>
</dbReference>
<evidence type="ECO:0000256" key="4">
    <source>
        <dbReference type="ARBA" id="ARBA00023136"/>
    </source>
</evidence>
<comment type="similarity">
    <text evidence="2">Belongs to the CYSTM1 family.</text>
</comment>
<name>A0A9Q1BEL5_HOLLE</name>
<dbReference type="GO" id="GO:0016020">
    <property type="term" value="C:membrane"/>
    <property type="evidence" value="ECO:0007669"/>
    <property type="project" value="UniProtKB-SubCell"/>
</dbReference>
<feature type="compositionally biased region" description="Pro residues" evidence="5">
    <location>
        <begin position="1"/>
        <end position="33"/>
    </location>
</feature>
<comment type="caution">
    <text evidence="6">The sequence shown here is derived from an EMBL/GenBank/DDBJ whole genome shotgun (WGS) entry which is preliminary data.</text>
</comment>